<dbReference type="GeneID" id="89940204"/>
<dbReference type="SMART" id="SM00213">
    <property type="entry name" value="UBQ"/>
    <property type="match status" value="1"/>
</dbReference>
<comment type="caution">
    <text evidence="4">The sequence shown here is derived from an EMBL/GenBank/DDBJ whole genome shotgun (WGS) entry which is preliminary data.</text>
</comment>
<evidence type="ECO:0000256" key="2">
    <source>
        <dbReference type="SAM" id="MobiDB-lite"/>
    </source>
</evidence>
<feature type="domain" description="Ubiquitin-like" evidence="3">
    <location>
        <begin position="195"/>
        <end position="264"/>
    </location>
</feature>
<evidence type="ECO:0000313" key="5">
    <source>
        <dbReference type="Proteomes" id="UP001302812"/>
    </source>
</evidence>
<keyword evidence="5" id="KW-1185">Reference proteome</keyword>
<protein>
    <recommendedName>
        <fullName evidence="3">Ubiquitin-like domain-containing protein</fullName>
    </recommendedName>
</protein>
<dbReference type="PROSITE" id="PS50053">
    <property type="entry name" value="UBIQUITIN_2"/>
    <property type="match status" value="1"/>
</dbReference>
<feature type="compositionally biased region" description="Basic and acidic residues" evidence="2">
    <location>
        <begin position="1"/>
        <end position="12"/>
    </location>
</feature>
<dbReference type="InterPro" id="IPR000626">
    <property type="entry name" value="Ubiquitin-like_dom"/>
</dbReference>
<accession>A0AAN6T7Z7</accession>
<dbReference type="EMBL" id="MU853362">
    <property type="protein sequence ID" value="KAK4108550.1"/>
    <property type="molecule type" value="Genomic_DNA"/>
</dbReference>
<organism evidence="4 5">
    <name type="scientific">Canariomyces notabilis</name>
    <dbReference type="NCBI Taxonomy" id="2074819"/>
    <lineage>
        <taxon>Eukaryota</taxon>
        <taxon>Fungi</taxon>
        <taxon>Dikarya</taxon>
        <taxon>Ascomycota</taxon>
        <taxon>Pezizomycotina</taxon>
        <taxon>Sordariomycetes</taxon>
        <taxon>Sordariomycetidae</taxon>
        <taxon>Sordariales</taxon>
        <taxon>Chaetomiaceae</taxon>
        <taxon>Canariomyces</taxon>
    </lineage>
</organism>
<gene>
    <name evidence="4" type="ORF">N656DRAFT_784059</name>
</gene>
<dbReference type="SUPFAM" id="SSF54236">
    <property type="entry name" value="Ubiquitin-like"/>
    <property type="match status" value="1"/>
</dbReference>
<evidence type="ECO:0000259" key="3">
    <source>
        <dbReference type="PROSITE" id="PS50053"/>
    </source>
</evidence>
<dbReference type="Proteomes" id="UP001302812">
    <property type="component" value="Unassembled WGS sequence"/>
</dbReference>
<feature type="compositionally biased region" description="Basic and acidic residues" evidence="2">
    <location>
        <begin position="651"/>
        <end position="664"/>
    </location>
</feature>
<feature type="region of interest" description="Disordered" evidence="2">
    <location>
        <begin position="393"/>
        <end position="453"/>
    </location>
</feature>
<keyword evidence="1" id="KW-0175">Coiled coil</keyword>
<dbReference type="RefSeq" id="XP_064666120.1">
    <property type="nucleotide sequence ID" value="XM_064816079.1"/>
</dbReference>
<reference evidence="4" key="1">
    <citation type="journal article" date="2023" name="Mol. Phylogenet. Evol.">
        <title>Genome-scale phylogeny and comparative genomics of the fungal order Sordariales.</title>
        <authorList>
            <person name="Hensen N."/>
            <person name="Bonometti L."/>
            <person name="Westerberg I."/>
            <person name="Brannstrom I.O."/>
            <person name="Guillou S."/>
            <person name="Cros-Aarteil S."/>
            <person name="Calhoun S."/>
            <person name="Haridas S."/>
            <person name="Kuo A."/>
            <person name="Mondo S."/>
            <person name="Pangilinan J."/>
            <person name="Riley R."/>
            <person name="LaButti K."/>
            <person name="Andreopoulos B."/>
            <person name="Lipzen A."/>
            <person name="Chen C."/>
            <person name="Yan M."/>
            <person name="Daum C."/>
            <person name="Ng V."/>
            <person name="Clum A."/>
            <person name="Steindorff A."/>
            <person name="Ohm R.A."/>
            <person name="Martin F."/>
            <person name="Silar P."/>
            <person name="Natvig D.O."/>
            <person name="Lalanne C."/>
            <person name="Gautier V."/>
            <person name="Ament-Velasquez S.L."/>
            <person name="Kruys A."/>
            <person name="Hutchinson M.I."/>
            <person name="Powell A.J."/>
            <person name="Barry K."/>
            <person name="Miller A.N."/>
            <person name="Grigoriev I.V."/>
            <person name="Debuchy R."/>
            <person name="Gladieux P."/>
            <person name="Hiltunen Thoren M."/>
            <person name="Johannesson H."/>
        </authorList>
    </citation>
    <scope>NUCLEOTIDE SEQUENCE</scope>
    <source>
        <strain evidence="4">CBS 508.74</strain>
    </source>
</reference>
<evidence type="ECO:0000256" key="1">
    <source>
        <dbReference type="SAM" id="Coils"/>
    </source>
</evidence>
<sequence>MAPQRTSKERDGRRHKSFPRSLTIGEESELDVAIYRTERVLDAIDPELQPVTNKVTRLGSLPLLPRKKGIYEAAVRQTDALAVHITSPHRFKVKILVGAVNVANPVSQHGQQDYYVSDLQEWVDGVYIGDNRVRQFVALPSGTGHSIANQVKRLEDTGEFEIQVFTPRGIHLDDQNRLRYCKARPTPIQNTGHGFFVIVRTAKNTNHIVGNLRETDPIWHLKACIQDVLGVSGLKQELAFLGEDVSDHKTLSEYGIEMASSLVLTTAGDDPVKKATARAEGGIVEMLRKINKEKARLDKMKEDLDTAKFRSADFLTTATNQLEKGKELAQRVEDAMKELKQLETMLGRPRTPQSRYGITFPSSGISWSKWNLDEIQSWGPKVEFQARGRIPMGPGIPRRPANPGHGHPGIGASFEPRPSGRHSAESRLKMEAEAQDRLKMEAEAAQRSRRRRERARIEFELSVPDETTRRRARERYKEGSRDWKEQNKEINVAPGGRIAQTVERDPDRHRDVWNDKPIQVWRVKIVDFDIVREASGLPSLPRLKPEERLRRRDPLPSLDKTVDNSGLASVAQREAEHPSAVPFGVFAVRDTLPPVGGASSASATSAPTIRNRGGPGAGESATSLPAVSNRGGGGERRNRQALADPRPTRARRADRERKVARRGEGCLCVCM</sequence>
<feature type="region of interest" description="Disordered" evidence="2">
    <location>
        <begin position="596"/>
        <end position="664"/>
    </location>
</feature>
<name>A0AAN6T7Z7_9PEZI</name>
<feature type="region of interest" description="Disordered" evidence="2">
    <location>
        <begin position="551"/>
        <end position="576"/>
    </location>
</feature>
<dbReference type="Gene3D" id="3.10.20.90">
    <property type="entry name" value="Phosphatidylinositol 3-kinase Catalytic Subunit, Chain A, domain 1"/>
    <property type="match status" value="1"/>
</dbReference>
<dbReference type="Pfam" id="PF00240">
    <property type="entry name" value="ubiquitin"/>
    <property type="match status" value="1"/>
</dbReference>
<feature type="coiled-coil region" evidence="1">
    <location>
        <begin position="283"/>
        <end position="345"/>
    </location>
</feature>
<dbReference type="InterPro" id="IPR029071">
    <property type="entry name" value="Ubiquitin-like_domsf"/>
</dbReference>
<dbReference type="AlphaFoldDB" id="A0AAN6T7Z7"/>
<reference evidence="4" key="2">
    <citation type="submission" date="2023-05" db="EMBL/GenBank/DDBJ databases">
        <authorList>
            <consortium name="Lawrence Berkeley National Laboratory"/>
            <person name="Steindorff A."/>
            <person name="Hensen N."/>
            <person name="Bonometti L."/>
            <person name="Westerberg I."/>
            <person name="Brannstrom I.O."/>
            <person name="Guillou S."/>
            <person name="Cros-Aarteil S."/>
            <person name="Calhoun S."/>
            <person name="Haridas S."/>
            <person name="Kuo A."/>
            <person name="Mondo S."/>
            <person name="Pangilinan J."/>
            <person name="Riley R."/>
            <person name="Labutti K."/>
            <person name="Andreopoulos B."/>
            <person name="Lipzen A."/>
            <person name="Chen C."/>
            <person name="Yanf M."/>
            <person name="Daum C."/>
            <person name="Ng V."/>
            <person name="Clum A."/>
            <person name="Ohm R."/>
            <person name="Martin F."/>
            <person name="Silar P."/>
            <person name="Natvig D."/>
            <person name="Lalanne C."/>
            <person name="Gautier V."/>
            <person name="Ament-Velasquez S.L."/>
            <person name="Kruys A."/>
            <person name="Hutchinson M.I."/>
            <person name="Powell A.J."/>
            <person name="Barry K."/>
            <person name="Miller A.N."/>
            <person name="Grigoriev I.V."/>
            <person name="Debuchy R."/>
            <person name="Gladieux P."/>
            <person name="Thoren M.H."/>
            <person name="Johannesson H."/>
        </authorList>
    </citation>
    <scope>NUCLEOTIDE SEQUENCE</scope>
    <source>
        <strain evidence="4">CBS 508.74</strain>
    </source>
</reference>
<feature type="compositionally biased region" description="Basic and acidic residues" evidence="2">
    <location>
        <begin position="422"/>
        <end position="446"/>
    </location>
</feature>
<proteinExistence type="predicted"/>
<evidence type="ECO:0000313" key="4">
    <source>
        <dbReference type="EMBL" id="KAK4108550.1"/>
    </source>
</evidence>
<feature type="region of interest" description="Disordered" evidence="2">
    <location>
        <begin position="1"/>
        <end position="20"/>
    </location>
</feature>